<feature type="compositionally biased region" description="Acidic residues" evidence="1">
    <location>
        <begin position="172"/>
        <end position="192"/>
    </location>
</feature>
<dbReference type="NCBIfam" id="TIGR04213">
    <property type="entry name" value="PGF_pre_PGF"/>
    <property type="match status" value="1"/>
</dbReference>
<feature type="compositionally biased region" description="Low complexity" evidence="1">
    <location>
        <begin position="210"/>
        <end position="230"/>
    </location>
</feature>
<feature type="compositionally biased region" description="Acidic residues" evidence="1">
    <location>
        <begin position="44"/>
        <end position="62"/>
    </location>
</feature>
<dbReference type="InterPro" id="IPR026453">
    <property type="entry name" value="PGF_pre_PGF"/>
</dbReference>
<dbReference type="HOGENOM" id="CLU_037925_1_0_2"/>
<keyword evidence="2" id="KW-1133">Transmembrane helix</keyword>
<keyword evidence="2" id="KW-0812">Transmembrane</keyword>
<name>A0A0E3RB98_METMZ</name>
<feature type="region of interest" description="Disordered" evidence="1">
    <location>
        <begin position="27"/>
        <end position="284"/>
    </location>
</feature>
<evidence type="ECO:0000256" key="2">
    <source>
        <dbReference type="SAM" id="Phobius"/>
    </source>
</evidence>
<organism evidence="3 4">
    <name type="scientific">Methanosarcina mazei SarPi</name>
    <dbReference type="NCBI Taxonomy" id="1434115"/>
    <lineage>
        <taxon>Archaea</taxon>
        <taxon>Methanobacteriati</taxon>
        <taxon>Methanobacteriota</taxon>
        <taxon>Stenosarchaea group</taxon>
        <taxon>Methanomicrobia</taxon>
        <taxon>Methanosarcinales</taxon>
        <taxon>Methanosarcinaceae</taxon>
        <taxon>Methanosarcina</taxon>
    </lineage>
</organism>
<protein>
    <recommendedName>
        <fullName evidence="5">Cell surface protein</fullName>
    </recommendedName>
</protein>
<feature type="compositionally biased region" description="Low complexity" evidence="1">
    <location>
        <begin position="27"/>
        <end position="43"/>
    </location>
</feature>
<gene>
    <name evidence="3" type="ORF">MSMAP_2485</name>
</gene>
<evidence type="ECO:0000313" key="3">
    <source>
        <dbReference type="EMBL" id="AKB62470.1"/>
    </source>
</evidence>
<reference evidence="3 4" key="1">
    <citation type="submission" date="2014-07" db="EMBL/GenBank/DDBJ databases">
        <title>Methanogenic archaea and the global carbon cycle.</title>
        <authorList>
            <person name="Henriksen J.R."/>
            <person name="Luke J."/>
            <person name="Reinhart S."/>
            <person name="Benedict M.N."/>
            <person name="Youngblut N.D."/>
            <person name="Metcalf M.E."/>
            <person name="Whitaker R.J."/>
            <person name="Metcalf W.W."/>
        </authorList>
    </citation>
    <scope>NUCLEOTIDE SEQUENCE [LARGE SCALE GENOMIC DNA]</scope>
    <source>
        <strain evidence="3 4">SarPi</strain>
    </source>
</reference>
<keyword evidence="2" id="KW-0472">Membrane</keyword>
<dbReference type="EMBL" id="CP009511">
    <property type="protein sequence ID" value="AKB62470.1"/>
    <property type="molecule type" value="Genomic_DNA"/>
</dbReference>
<feature type="transmembrane region" description="Helical" evidence="2">
    <location>
        <begin position="468"/>
        <end position="486"/>
    </location>
</feature>
<evidence type="ECO:0000313" key="4">
    <source>
        <dbReference type="Proteomes" id="UP000033116"/>
    </source>
</evidence>
<feature type="compositionally biased region" description="Acidic residues" evidence="1">
    <location>
        <begin position="84"/>
        <end position="119"/>
    </location>
</feature>
<evidence type="ECO:0000256" key="1">
    <source>
        <dbReference type="SAM" id="MobiDB-lite"/>
    </source>
</evidence>
<dbReference type="Proteomes" id="UP000033116">
    <property type="component" value="Chromosome"/>
</dbReference>
<accession>A0A0E3RB98</accession>
<dbReference type="AlphaFoldDB" id="A0A0E3RB98"/>
<sequence>MKPHFLSCLIYVLLVILIIPGMTPKMASAADDIGGDSGSSDAVDTGDSDSETESSDSDSDSGDSEKFNLRDLGSKYFSWRNSDPEDSSSDDDETSEEDEKSGDDEQSGNDETSSEDETSGGDVPSDNGETSGEDDQSGNDETSGGDIPSVNDETSGEDDQSGNDETSGGDIPSDEDDSTDDNPADDGSETDDSGTGSPSTDNPETENSEVSDTSSSNSGSGSSSSSDSSSTANPAAGSDPGSTANPESGPDSGDTANPDTGSSSGSSPDSDSGSSGMGSGISTEPATNIAIKELATRNVMSGYHVKYEFPQNVTCITYIEYDAERTFRKTTTVVEVLRDKSTLVKVLPRGEVYKHVNIWVGENAAGLPTSLKNGLVGFKVEKKWIEKNNVSESFITLQWYNRGWEPLDTIKTGEDEKYVYFESETPGYSFFAITEYEGEETELQKTLRSLAGSKKDGTAREPMKAAKMLLAIALPLFLVVAGYCVLKKKI</sequence>
<feature type="compositionally biased region" description="Basic and acidic residues" evidence="1">
    <location>
        <begin position="63"/>
        <end position="73"/>
    </location>
</feature>
<evidence type="ECO:0008006" key="5">
    <source>
        <dbReference type="Google" id="ProtNLM"/>
    </source>
</evidence>
<dbReference type="PATRIC" id="fig|1434115.4.peg.3172"/>
<feature type="compositionally biased region" description="Low complexity" evidence="1">
    <location>
        <begin position="261"/>
        <end position="274"/>
    </location>
</feature>
<proteinExistence type="predicted"/>